<comment type="caution">
    <text evidence="1">The sequence shown here is derived from an EMBL/GenBank/DDBJ whole genome shotgun (WGS) entry which is preliminary data.</text>
</comment>
<evidence type="ECO:0000313" key="2">
    <source>
        <dbReference type="Proteomes" id="UP001152888"/>
    </source>
</evidence>
<protein>
    <submittedName>
        <fullName evidence="1">Uncharacterized protein</fullName>
    </submittedName>
</protein>
<evidence type="ECO:0000313" key="1">
    <source>
        <dbReference type="EMBL" id="CAH1985834.1"/>
    </source>
</evidence>
<organism evidence="1 2">
    <name type="scientific">Acanthoscelides obtectus</name>
    <name type="common">Bean weevil</name>
    <name type="synonym">Bruchus obtectus</name>
    <dbReference type="NCBI Taxonomy" id="200917"/>
    <lineage>
        <taxon>Eukaryota</taxon>
        <taxon>Metazoa</taxon>
        <taxon>Ecdysozoa</taxon>
        <taxon>Arthropoda</taxon>
        <taxon>Hexapoda</taxon>
        <taxon>Insecta</taxon>
        <taxon>Pterygota</taxon>
        <taxon>Neoptera</taxon>
        <taxon>Endopterygota</taxon>
        <taxon>Coleoptera</taxon>
        <taxon>Polyphaga</taxon>
        <taxon>Cucujiformia</taxon>
        <taxon>Chrysomeloidea</taxon>
        <taxon>Chrysomelidae</taxon>
        <taxon>Bruchinae</taxon>
        <taxon>Bruchini</taxon>
        <taxon>Acanthoscelides</taxon>
    </lineage>
</organism>
<dbReference type="Proteomes" id="UP001152888">
    <property type="component" value="Unassembled WGS sequence"/>
</dbReference>
<dbReference type="EMBL" id="CAKOFQ010006986">
    <property type="protein sequence ID" value="CAH1985834.1"/>
    <property type="molecule type" value="Genomic_DNA"/>
</dbReference>
<dbReference type="OrthoDB" id="8049557at2759"/>
<proteinExistence type="predicted"/>
<sequence length="129" mass="14499">MLSVNLKDAILDATFAWQQVKSMTLIKSWKNIWPNNPHLATCNTVSNSDSVPILEAALEICNEVKLAPESIEEFRTWIIEDNLADDVTDAEIIQEVTTIHYDVVEEAVPEKNFTISCDEAVSAAFTLFR</sequence>
<gene>
    <name evidence="1" type="ORF">ACAOBT_LOCUS16895</name>
</gene>
<dbReference type="AlphaFoldDB" id="A0A9P0PLS4"/>
<reference evidence="1" key="1">
    <citation type="submission" date="2022-03" db="EMBL/GenBank/DDBJ databases">
        <authorList>
            <person name="Sayadi A."/>
        </authorList>
    </citation>
    <scope>NUCLEOTIDE SEQUENCE</scope>
</reference>
<keyword evidence="2" id="KW-1185">Reference proteome</keyword>
<accession>A0A9P0PLS4</accession>
<name>A0A9P0PLS4_ACAOB</name>